<dbReference type="InterPro" id="IPR004088">
    <property type="entry name" value="KH_dom_type_1"/>
</dbReference>
<protein>
    <submittedName>
        <fullName evidence="4">Hydrolase</fullName>
    </submittedName>
</protein>
<dbReference type="CDD" id="cd00060">
    <property type="entry name" value="FHA"/>
    <property type="match status" value="1"/>
</dbReference>
<dbReference type="Pfam" id="PF00498">
    <property type="entry name" value="FHA"/>
    <property type="match status" value="1"/>
</dbReference>
<dbReference type="EMBL" id="CAXAMM010040496">
    <property type="protein sequence ID" value="CAK9093634.1"/>
    <property type="molecule type" value="Genomic_DNA"/>
</dbReference>
<dbReference type="PROSITE" id="PS50084">
    <property type="entry name" value="KH_TYPE_1"/>
    <property type="match status" value="1"/>
</dbReference>
<dbReference type="Proteomes" id="UP001642464">
    <property type="component" value="Unassembled WGS sequence"/>
</dbReference>
<evidence type="ECO:0000256" key="2">
    <source>
        <dbReference type="SAM" id="MobiDB-lite"/>
    </source>
</evidence>
<evidence type="ECO:0000313" key="4">
    <source>
        <dbReference type="EMBL" id="CAK9093634.1"/>
    </source>
</evidence>
<evidence type="ECO:0000256" key="1">
    <source>
        <dbReference type="PROSITE-ProRule" id="PRU00117"/>
    </source>
</evidence>
<proteinExistence type="predicted"/>
<name>A0ABP0R078_9DINO</name>
<feature type="region of interest" description="Disordered" evidence="2">
    <location>
        <begin position="630"/>
        <end position="725"/>
    </location>
</feature>
<feature type="compositionally biased region" description="Basic and acidic residues" evidence="2">
    <location>
        <begin position="633"/>
        <end position="645"/>
    </location>
</feature>
<dbReference type="InterPro" id="IPR004087">
    <property type="entry name" value="KH_dom"/>
</dbReference>
<dbReference type="Gene3D" id="2.60.200.20">
    <property type="match status" value="1"/>
</dbReference>
<feature type="compositionally biased region" description="Polar residues" evidence="2">
    <location>
        <begin position="244"/>
        <end position="254"/>
    </location>
</feature>
<dbReference type="GO" id="GO:0016787">
    <property type="term" value="F:hydrolase activity"/>
    <property type="evidence" value="ECO:0007669"/>
    <property type="project" value="UniProtKB-KW"/>
</dbReference>
<dbReference type="CDD" id="cd00105">
    <property type="entry name" value="KH-I"/>
    <property type="match status" value="1"/>
</dbReference>
<dbReference type="SUPFAM" id="SSF54791">
    <property type="entry name" value="Eukaryotic type KH-domain (KH-domain type I)"/>
    <property type="match status" value="1"/>
</dbReference>
<feature type="region of interest" description="Disordered" evidence="2">
    <location>
        <begin position="1"/>
        <end position="129"/>
    </location>
</feature>
<dbReference type="PROSITE" id="PS50006">
    <property type="entry name" value="FHA_DOMAIN"/>
    <property type="match status" value="1"/>
</dbReference>
<feature type="compositionally biased region" description="Basic and acidic residues" evidence="2">
    <location>
        <begin position="710"/>
        <end position="719"/>
    </location>
</feature>
<evidence type="ECO:0000259" key="3">
    <source>
        <dbReference type="PROSITE" id="PS50006"/>
    </source>
</evidence>
<keyword evidence="5" id="KW-1185">Reference proteome</keyword>
<feature type="compositionally biased region" description="Acidic residues" evidence="2">
    <location>
        <begin position="646"/>
        <end position="665"/>
    </location>
</feature>
<reference evidence="4 5" key="1">
    <citation type="submission" date="2024-02" db="EMBL/GenBank/DDBJ databases">
        <authorList>
            <person name="Chen Y."/>
            <person name="Shah S."/>
            <person name="Dougan E. K."/>
            <person name="Thang M."/>
            <person name="Chan C."/>
        </authorList>
    </citation>
    <scope>NUCLEOTIDE SEQUENCE [LARGE SCALE GENOMIC DNA]</scope>
</reference>
<sequence length="745" mass="81844">MAWDFNLDFSQPRKGPATPAFSGDWRGGTALHQAPQVEKKGAKERQRGPVVENDSDEEALPAEVSEKPQVQLIWDAAKGQLVPSKEGEPADIPKEDGTKVDEKAPAEEANEGDAESEEEEEADADDEVNVEAESRNAFLAEASTPELIKQAVAVSGPLADSTKDKWVLDQATQLYFKYDSASQKMPGNDVLLEYLPRLLRGSKISESKTFILDHSCMYHWKERGKMTFLWATPAGAGTAPPSQMPNMPSGPSESTEAERRVHQGGNCQKSSSASMAFMAKDLAKATASVQKTEGDAALWVTMIPPQVLTADFEDANAQAEEELELNAKAMGAVIGKGGKGIKEIEQATGVKSTTLNAREDAQGQRRLLLQGTKTQILAAKSAVEQRIVMVLGLKMAEKVQKHWSQQLLEKKRTETGSEAAKSGVRGLSDFALEHGLKAVMARKLAKLDAQLQRYLIRHFKPMKAKPANALRGYMAQLFKFPQRWRLEALYEDGELDGEICETIPLRSSAVIGRAPEEGEEQVIEAEVNMALGPKEASKLYGDVQDQHCKLHRMGNDFYVMALESQIGTLVDGQKIRHTDGPVALRDGTTLGVGKYLFYCEVGSETFLQERRKKLLAGERFWKEGSASLQQAESEARQAEAKKASSDVEEADAPEAEDEDEDEEALDVLFTDGSAQENEELVDKSLQNEEQLDAAERKREAEDAEEQIEEPPEKRMKTQEEDAPMPGAVVDEVEELAEVAEAAENA</sequence>
<feature type="domain" description="FHA" evidence="3">
    <location>
        <begin position="509"/>
        <end position="575"/>
    </location>
</feature>
<feature type="compositionally biased region" description="Basic and acidic residues" evidence="2">
    <location>
        <begin position="37"/>
        <end position="47"/>
    </location>
</feature>
<organism evidence="4 5">
    <name type="scientific">Durusdinium trenchii</name>
    <dbReference type="NCBI Taxonomy" id="1381693"/>
    <lineage>
        <taxon>Eukaryota</taxon>
        <taxon>Sar</taxon>
        <taxon>Alveolata</taxon>
        <taxon>Dinophyceae</taxon>
        <taxon>Suessiales</taxon>
        <taxon>Symbiodiniaceae</taxon>
        <taxon>Durusdinium</taxon>
    </lineage>
</organism>
<feature type="region of interest" description="Disordered" evidence="2">
    <location>
        <begin position="234"/>
        <end position="271"/>
    </location>
</feature>
<dbReference type="InterPro" id="IPR036612">
    <property type="entry name" value="KH_dom_type_1_sf"/>
</dbReference>
<dbReference type="SMART" id="SM00322">
    <property type="entry name" value="KH"/>
    <property type="match status" value="1"/>
</dbReference>
<dbReference type="InterPro" id="IPR008984">
    <property type="entry name" value="SMAD_FHA_dom_sf"/>
</dbReference>
<feature type="compositionally biased region" description="Basic and acidic residues" evidence="2">
    <location>
        <begin position="85"/>
        <end position="106"/>
    </location>
</feature>
<dbReference type="InterPro" id="IPR000253">
    <property type="entry name" value="FHA_dom"/>
</dbReference>
<feature type="compositionally biased region" description="Acidic residues" evidence="2">
    <location>
        <begin position="108"/>
        <end position="129"/>
    </location>
</feature>
<keyword evidence="1" id="KW-0694">RNA-binding</keyword>
<dbReference type="Gene3D" id="3.30.1370.10">
    <property type="entry name" value="K Homology domain, type 1"/>
    <property type="match status" value="1"/>
</dbReference>
<dbReference type="SUPFAM" id="SSF49879">
    <property type="entry name" value="SMAD/FHA domain"/>
    <property type="match status" value="1"/>
</dbReference>
<accession>A0ABP0R078</accession>
<gene>
    <name evidence="4" type="ORF">SCF082_LOCUS44045</name>
</gene>
<keyword evidence="4" id="KW-0378">Hydrolase</keyword>
<dbReference type="Pfam" id="PF00013">
    <property type="entry name" value="KH_1"/>
    <property type="match status" value="1"/>
</dbReference>
<evidence type="ECO:0000313" key="5">
    <source>
        <dbReference type="Proteomes" id="UP001642464"/>
    </source>
</evidence>
<comment type="caution">
    <text evidence="4">The sequence shown here is derived from an EMBL/GenBank/DDBJ whole genome shotgun (WGS) entry which is preliminary data.</text>
</comment>